<evidence type="ECO:0000256" key="8">
    <source>
        <dbReference type="ARBA" id="ARBA00022723"/>
    </source>
</evidence>
<organism evidence="20 21">
    <name type="scientific">Mycena metata</name>
    <dbReference type="NCBI Taxonomy" id="1033252"/>
    <lineage>
        <taxon>Eukaryota</taxon>
        <taxon>Fungi</taxon>
        <taxon>Dikarya</taxon>
        <taxon>Basidiomycota</taxon>
        <taxon>Agaricomycotina</taxon>
        <taxon>Agaricomycetes</taxon>
        <taxon>Agaricomycetidae</taxon>
        <taxon>Agaricales</taxon>
        <taxon>Marasmiineae</taxon>
        <taxon>Mycenaceae</taxon>
        <taxon>Mycena</taxon>
    </lineage>
</organism>
<feature type="domain" description="MYND-type" evidence="19">
    <location>
        <begin position="258"/>
        <end position="300"/>
    </location>
</feature>
<evidence type="ECO:0000256" key="2">
    <source>
        <dbReference type="ARBA" id="ARBA00004229"/>
    </source>
</evidence>
<comment type="caution">
    <text evidence="20">The sequence shown here is derived from an EMBL/GenBank/DDBJ whole genome shotgun (WGS) entry which is preliminary data.</text>
</comment>
<dbReference type="Proteomes" id="UP001215598">
    <property type="component" value="Unassembled WGS sequence"/>
</dbReference>
<dbReference type="GO" id="GO:0008270">
    <property type="term" value="F:zinc ion binding"/>
    <property type="evidence" value="ECO:0007669"/>
    <property type="project" value="UniProtKB-KW"/>
</dbReference>
<dbReference type="GO" id="GO:0010276">
    <property type="term" value="F:phytol kinase activity"/>
    <property type="evidence" value="ECO:0007669"/>
    <property type="project" value="UniProtKB-EC"/>
</dbReference>
<gene>
    <name evidence="20" type="ORF">B0H16DRAFT_1476204</name>
</gene>
<evidence type="ECO:0000256" key="16">
    <source>
        <dbReference type="ARBA" id="ARBA00039024"/>
    </source>
</evidence>
<dbReference type="PANTHER" id="PTHR32523:SF8">
    <property type="entry name" value="DOLICHOL KINASE"/>
    <property type="match status" value="1"/>
</dbReference>
<sequence>MFSGKFHNDRASYTLIKSTPAFWSILGDAWFHITQAPEADLPPRPAVWLFADLSGFIEGPEAAEPNNLTQIMEGVAIDPSLDHIEGTGLPLGTYGLALLSEHVVPILTNGLSTGMRVLAQGGDPGEMHTIAGTIWRTSNLLTVLLVKSPGNHNFTVALKSGLLRAVAASAHIPDFPPLQELLAHWADVVIPRHLLFHEVLRALGPALEDIADVVTADAFRQSAVYEKWSTFHSLAHEHLQILDSPFLDKTRALRACDNVECLTIQPKALFERCSGCSSFCYCCKACQVSDWRVGGHRNACQSCDAEAREFHVLTRDRAFFRALMNHDYQKSKITVLQDELVFRHTHPGEPYFLIYNYSIKGVVKIEPHLFGSNQSLSGFTWTDTVSRVARSKGRMRLDVLVFTADADGAGWLAIPFRRNTARVDIGLERLAIELRKNRDTWDMGYVTKVLAALALPEDLELETH</sequence>
<keyword evidence="8" id="KW-0479">Metal-binding</keyword>
<evidence type="ECO:0000259" key="19">
    <source>
        <dbReference type="PROSITE" id="PS50865"/>
    </source>
</evidence>
<comment type="subcellular location">
    <subcellularLocation>
        <location evidence="1">Membrane</location>
        <topology evidence="1">Multi-pass membrane protein</topology>
    </subcellularLocation>
    <subcellularLocation>
        <location evidence="2">Plastid</location>
        <location evidence="2">Chloroplast</location>
    </subcellularLocation>
</comment>
<evidence type="ECO:0000256" key="7">
    <source>
        <dbReference type="ARBA" id="ARBA00022692"/>
    </source>
</evidence>
<dbReference type="PROSITE" id="PS50865">
    <property type="entry name" value="ZF_MYND_2"/>
    <property type="match status" value="1"/>
</dbReference>
<evidence type="ECO:0000256" key="17">
    <source>
        <dbReference type="ARBA" id="ARBA00048889"/>
    </source>
</evidence>
<dbReference type="Gene3D" id="6.10.140.2220">
    <property type="match status" value="1"/>
</dbReference>
<dbReference type="AlphaFoldDB" id="A0AAD7HC02"/>
<evidence type="ECO:0000256" key="14">
    <source>
        <dbReference type="ARBA" id="ARBA00023136"/>
    </source>
</evidence>
<keyword evidence="21" id="KW-1185">Reference proteome</keyword>
<protein>
    <recommendedName>
        <fullName evidence="16">phytol kinase</fullName>
        <ecNumber evidence="16">2.7.1.182</ecNumber>
    </recommendedName>
</protein>
<evidence type="ECO:0000256" key="4">
    <source>
        <dbReference type="ARBA" id="ARBA00022528"/>
    </source>
</evidence>
<evidence type="ECO:0000256" key="9">
    <source>
        <dbReference type="ARBA" id="ARBA00022771"/>
    </source>
</evidence>
<dbReference type="InterPro" id="IPR002893">
    <property type="entry name" value="Znf_MYND"/>
</dbReference>
<evidence type="ECO:0000256" key="5">
    <source>
        <dbReference type="ARBA" id="ARBA00022640"/>
    </source>
</evidence>
<keyword evidence="14" id="KW-0472">Membrane</keyword>
<evidence type="ECO:0000256" key="15">
    <source>
        <dbReference type="ARBA" id="ARBA00024015"/>
    </source>
</evidence>
<keyword evidence="11" id="KW-0862">Zinc</keyword>
<comment type="pathway">
    <text evidence="15">Cofactor biosynthesis; tocopherol biosynthesis.</text>
</comment>
<comment type="similarity">
    <text evidence="3">Belongs to the polyprenol kinase family.</text>
</comment>
<reference evidence="20" key="1">
    <citation type="submission" date="2023-03" db="EMBL/GenBank/DDBJ databases">
        <title>Massive genome expansion in bonnet fungi (Mycena s.s.) driven by repeated elements and novel gene families across ecological guilds.</title>
        <authorList>
            <consortium name="Lawrence Berkeley National Laboratory"/>
            <person name="Harder C.B."/>
            <person name="Miyauchi S."/>
            <person name="Viragh M."/>
            <person name="Kuo A."/>
            <person name="Thoen E."/>
            <person name="Andreopoulos B."/>
            <person name="Lu D."/>
            <person name="Skrede I."/>
            <person name="Drula E."/>
            <person name="Henrissat B."/>
            <person name="Morin E."/>
            <person name="Kohler A."/>
            <person name="Barry K."/>
            <person name="LaButti K."/>
            <person name="Morin E."/>
            <person name="Salamov A."/>
            <person name="Lipzen A."/>
            <person name="Mereny Z."/>
            <person name="Hegedus B."/>
            <person name="Baldrian P."/>
            <person name="Stursova M."/>
            <person name="Weitz H."/>
            <person name="Taylor A."/>
            <person name="Grigoriev I.V."/>
            <person name="Nagy L.G."/>
            <person name="Martin F."/>
            <person name="Kauserud H."/>
        </authorList>
    </citation>
    <scope>NUCLEOTIDE SEQUENCE</scope>
    <source>
        <strain evidence="20">CBHHK182m</strain>
    </source>
</reference>
<evidence type="ECO:0000256" key="6">
    <source>
        <dbReference type="ARBA" id="ARBA00022679"/>
    </source>
</evidence>
<proteinExistence type="inferred from homology"/>
<dbReference type="EC" id="2.7.1.182" evidence="16"/>
<evidence type="ECO:0000313" key="21">
    <source>
        <dbReference type="Proteomes" id="UP001215598"/>
    </source>
</evidence>
<keyword evidence="10" id="KW-0418">Kinase</keyword>
<keyword evidence="12" id="KW-0809">Transit peptide</keyword>
<keyword evidence="5" id="KW-0934">Plastid</keyword>
<keyword evidence="7" id="KW-0812">Transmembrane</keyword>
<dbReference type="GO" id="GO:0016020">
    <property type="term" value="C:membrane"/>
    <property type="evidence" value="ECO:0007669"/>
    <property type="project" value="UniProtKB-SubCell"/>
</dbReference>
<keyword evidence="6" id="KW-0808">Transferase</keyword>
<comment type="catalytic activity">
    <reaction evidence="17">
        <text>phytol + CTP = phytyl phosphate + CDP + H(+)</text>
        <dbReference type="Rhea" id="RHEA:38055"/>
        <dbReference type="ChEBI" id="CHEBI:15378"/>
        <dbReference type="ChEBI" id="CHEBI:17327"/>
        <dbReference type="ChEBI" id="CHEBI:37563"/>
        <dbReference type="ChEBI" id="CHEBI:58069"/>
        <dbReference type="ChEBI" id="CHEBI:75483"/>
        <dbReference type="EC" id="2.7.1.182"/>
    </reaction>
</comment>
<dbReference type="InterPro" id="IPR039606">
    <property type="entry name" value="Phytol/farnesol_kinase"/>
</dbReference>
<evidence type="ECO:0000256" key="12">
    <source>
        <dbReference type="ARBA" id="ARBA00022946"/>
    </source>
</evidence>
<dbReference type="EMBL" id="JARKIB010000279">
    <property type="protein sequence ID" value="KAJ7717294.1"/>
    <property type="molecule type" value="Genomic_DNA"/>
</dbReference>
<keyword evidence="13" id="KW-1133">Transmembrane helix</keyword>
<dbReference type="SUPFAM" id="SSF144232">
    <property type="entry name" value="HIT/MYND zinc finger-like"/>
    <property type="match status" value="1"/>
</dbReference>
<evidence type="ECO:0000256" key="1">
    <source>
        <dbReference type="ARBA" id="ARBA00004141"/>
    </source>
</evidence>
<evidence type="ECO:0000256" key="13">
    <source>
        <dbReference type="ARBA" id="ARBA00022989"/>
    </source>
</evidence>
<evidence type="ECO:0000256" key="11">
    <source>
        <dbReference type="ARBA" id="ARBA00022833"/>
    </source>
</evidence>
<evidence type="ECO:0000256" key="3">
    <source>
        <dbReference type="ARBA" id="ARBA00010794"/>
    </source>
</evidence>
<keyword evidence="4" id="KW-0150">Chloroplast</keyword>
<keyword evidence="9 18" id="KW-0863">Zinc-finger</keyword>
<evidence type="ECO:0000313" key="20">
    <source>
        <dbReference type="EMBL" id="KAJ7717294.1"/>
    </source>
</evidence>
<name>A0AAD7HC02_9AGAR</name>
<dbReference type="PANTHER" id="PTHR32523">
    <property type="entry name" value="PHYTOL KINASE 1, CHLOROPLASTIC"/>
    <property type="match status" value="1"/>
</dbReference>
<accession>A0AAD7HC02</accession>
<evidence type="ECO:0000256" key="10">
    <source>
        <dbReference type="ARBA" id="ARBA00022777"/>
    </source>
</evidence>
<evidence type="ECO:0000256" key="18">
    <source>
        <dbReference type="PROSITE-ProRule" id="PRU00134"/>
    </source>
</evidence>